<keyword evidence="2" id="KW-0812">Transmembrane</keyword>
<keyword evidence="2" id="KW-0472">Membrane</keyword>
<feature type="compositionally biased region" description="Basic and acidic residues" evidence="1">
    <location>
        <begin position="156"/>
        <end position="166"/>
    </location>
</feature>
<proteinExistence type="predicted"/>
<evidence type="ECO:0000256" key="1">
    <source>
        <dbReference type="SAM" id="MobiDB-lite"/>
    </source>
</evidence>
<feature type="transmembrane region" description="Helical" evidence="2">
    <location>
        <begin position="52"/>
        <end position="75"/>
    </location>
</feature>
<keyword evidence="2" id="KW-1133">Transmembrane helix</keyword>
<dbReference type="Proteomes" id="UP000023152">
    <property type="component" value="Unassembled WGS sequence"/>
</dbReference>
<reference evidence="3 4" key="1">
    <citation type="journal article" date="2013" name="Curr. Biol.">
        <title>The Genome of the Foraminiferan Reticulomyxa filosa.</title>
        <authorList>
            <person name="Glockner G."/>
            <person name="Hulsmann N."/>
            <person name="Schleicher M."/>
            <person name="Noegel A.A."/>
            <person name="Eichinger L."/>
            <person name="Gallinger C."/>
            <person name="Pawlowski J."/>
            <person name="Sierra R."/>
            <person name="Euteneuer U."/>
            <person name="Pillet L."/>
            <person name="Moustafa A."/>
            <person name="Platzer M."/>
            <person name="Groth M."/>
            <person name="Szafranski K."/>
            <person name="Schliwa M."/>
        </authorList>
    </citation>
    <scope>NUCLEOTIDE SEQUENCE [LARGE SCALE GENOMIC DNA]</scope>
</reference>
<comment type="caution">
    <text evidence="3">The sequence shown here is derived from an EMBL/GenBank/DDBJ whole genome shotgun (WGS) entry which is preliminary data.</text>
</comment>
<evidence type="ECO:0000256" key="2">
    <source>
        <dbReference type="SAM" id="Phobius"/>
    </source>
</evidence>
<feature type="compositionally biased region" description="Low complexity" evidence="1">
    <location>
        <begin position="130"/>
        <end position="140"/>
    </location>
</feature>
<accession>X6M615</accession>
<feature type="compositionally biased region" description="Polar residues" evidence="1">
    <location>
        <begin position="169"/>
        <end position="178"/>
    </location>
</feature>
<organism evidence="3 4">
    <name type="scientific">Reticulomyxa filosa</name>
    <dbReference type="NCBI Taxonomy" id="46433"/>
    <lineage>
        <taxon>Eukaryota</taxon>
        <taxon>Sar</taxon>
        <taxon>Rhizaria</taxon>
        <taxon>Retaria</taxon>
        <taxon>Foraminifera</taxon>
        <taxon>Monothalamids</taxon>
        <taxon>Reticulomyxidae</taxon>
        <taxon>Reticulomyxa</taxon>
    </lineage>
</organism>
<gene>
    <name evidence="3" type="ORF">RFI_27952</name>
</gene>
<sequence>MKLDTIASSNYKSFYQKNCVNKVQYIYKLVDMMKNIYFMNEPINGNIENSHFFHIISIIIIIFLIFVFSHLIVMIDYEENIKNKSGQMNFASEHYVNELHYNANSAMKINMLFFSLKTIHDTFFSKKRQASQSESSKQQSTPQRNTYGVGSSKGAAESKKNSDMKGTENLYNNSTLSEQTEENARRSNSVDDTSSPSSQSYSHSPSSQSSTESEMTGRGKATTSNKEKRETKITQEYIAKRWDLEKVPKCMYACTTATTKQNEEKKIKTKNFFDCM</sequence>
<evidence type="ECO:0000313" key="3">
    <source>
        <dbReference type="EMBL" id="ETO09423.1"/>
    </source>
</evidence>
<feature type="region of interest" description="Disordered" evidence="1">
    <location>
        <begin position="129"/>
        <end position="232"/>
    </location>
</feature>
<protein>
    <submittedName>
        <fullName evidence="3">Uncharacterized protein</fullName>
    </submittedName>
</protein>
<name>X6M615_RETFI</name>
<evidence type="ECO:0000313" key="4">
    <source>
        <dbReference type="Proteomes" id="UP000023152"/>
    </source>
</evidence>
<dbReference type="EMBL" id="ASPP01024074">
    <property type="protein sequence ID" value="ETO09423.1"/>
    <property type="molecule type" value="Genomic_DNA"/>
</dbReference>
<keyword evidence="4" id="KW-1185">Reference proteome</keyword>
<dbReference type="AlphaFoldDB" id="X6M615"/>
<feature type="compositionally biased region" description="Low complexity" evidence="1">
    <location>
        <begin position="190"/>
        <end position="214"/>
    </location>
</feature>